<comment type="function">
    <text evidence="4">Catalyzes the reduction of 1-pyrroline-5-carboxylate (PCA) to L-proline.</text>
</comment>
<dbReference type="InterPro" id="IPR029036">
    <property type="entry name" value="P5CR_dimer"/>
</dbReference>
<dbReference type="Proteomes" id="UP001652504">
    <property type="component" value="Unassembled WGS sequence"/>
</dbReference>
<comment type="catalytic activity">
    <reaction evidence="4">
        <text>L-proline + NAD(+) = (S)-1-pyrroline-5-carboxylate + NADH + 2 H(+)</text>
        <dbReference type="Rhea" id="RHEA:14105"/>
        <dbReference type="ChEBI" id="CHEBI:15378"/>
        <dbReference type="ChEBI" id="CHEBI:17388"/>
        <dbReference type="ChEBI" id="CHEBI:57540"/>
        <dbReference type="ChEBI" id="CHEBI:57945"/>
        <dbReference type="ChEBI" id="CHEBI:60039"/>
        <dbReference type="EC" id="1.5.1.2"/>
    </reaction>
</comment>
<dbReference type="Gene3D" id="1.10.3730.10">
    <property type="entry name" value="ProC C-terminal domain-like"/>
    <property type="match status" value="1"/>
</dbReference>
<dbReference type="SUPFAM" id="SSF51735">
    <property type="entry name" value="NAD(P)-binding Rossmann-fold domains"/>
    <property type="match status" value="1"/>
</dbReference>
<dbReference type="InterPro" id="IPR008927">
    <property type="entry name" value="6-PGluconate_DH-like_C_sf"/>
</dbReference>
<dbReference type="InterPro" id="IPR028939">
    <property type="entry name" value="P5C_Rdtase_cat_N"/>
</dbReference>
<evidence type="ECO:0000256" key="2">
    <source>
        <dbReference type="ARBA" id="ARBA00022857"/>
    </source>
</evidence>
<evidence type="ECO:0000256" key="4">
    <source>
        <dbReference type="HAMAP-Rule" id="MF_01925"/>
    </source>
</evidence>
<accession>A0ABT3A8Z0</accession>
<proteinExistence type="inferred from homology"/>
<comment type="subcellular location">
    <subcellularLocation>
        <location evidence="4">Cytoplasm</location>
    </subcellularLocation>
</comment>
<comment type="caution">
    <text evidence="7">The sequence shown here is derived from an EMBL/GenBank/DDBJ whole genome shotgun (WGS) entry which is preliminary data.</text>
</comment>
<evidence type="ECO:0000259" key="6">
    <source>
        <dbReference type="Pfam" id="PF14748"/>
    </source>
</evidence>
<organism evidence="7 8">
    <name type="scientific">Fluctibacter corallii</name>
    <dbReference type="NCBI Taxonomy" id="2984329"/>
    <lineage>
        <taxon>Bacteria</taxon>
        <taxon>Pseudomonadati</taxon>
        <taxon>Pseudomonadota</taxon>
        <taxon>Gammaproteobacteria</taxon>
        <taxon>Alteromonadales</taxon>
        <taxon>Alteromonadaceae</taxon>
        <taxon>Fluctibacter</taxon>
    </lineage>
</organism>
<evidence type="ECO:0000259" key="5">
    <source>
        <dbReference type="Pfam" id="PF03807"/>
    </source>
</evidence>
<protein>
    <recommendedName>
        <fullName evidence="4">Pyrroline-5-carboxylate reductase</fullName>
        <shortName evidence="4">P5C reductase</shortName>
        <shortName evidence="4">P5CR</shortName>
        <ecNumber evidence="4">1.5.1.2</ecNumber>
    </recommendedName>
    <alternativeName>
        <fullName evidence="4">PCA reductase</fullName>
    </alternativeName>
</protein>
<dbReference type="RefSeq" id="WP_263712441.1">
    <property type="nucleotide sequence ID" value="NZ_JAOWKX010000005.1"/>
</dbReference>
<keyword evidence="4" id="KW-0641">Proline biosynthesis</keyword>
<dbReference type="Pfam" id="PF03807">
    <property type="entry name" value="F420_oxidored"/>
    <property type="match status" value="1"/>
</dbReference>
<dbReference type="InterPro" id="IPR000304">
    <property type="entry name" value="Pyrroline-COOH_reductase"/>
</dbReference>
<keyword evidence="2 4" id="KW-0521">NADP</keyword>
<dbReference type="InterPro" id="IPR036291">
    <property type="entry name" value="NAD(P)-bd_dom_sf"/>
</dbReference>
<evidence type="ECO:0000313" key="8">
    <source>
        <dbReference type="Proteomes" id="UP001652504"/>
    </source>
</evidence>
<feature type="domain" description="Pyrroline-5-carboxylate reductase catalytic N-terminal" evidence="5">
    <location>
        <begin position="7"/>
        <end position="104"/>
    </location>
</feature>
<dbReference type="PIRSF" id="PIRSF000193">
    <property type="entry name" value="Pyrrol-5-carb_rd"/>
    <property type="match status" value="1"/>
</dbReference>
<comment type="similarity">
    <text evidence="1 4">Belongs to the pyrroline-5-carboxylate reductase family.</text>
</comment>
<dbReference type="HAMAP" id="MF_01925">
    <property type="entry name" value="P5C_reductase"/>
    <property type="match status" value="1"/>
</dbReference>
<dbReference type="EMBL" id="JAOWKX010000005">
    <property type="protein sequence ID" value="MCV2885150.1"/>
    <property type="molecule type" value="Genomic_DNA"/>
</dbReference>
<keyword evidence="3 4" id="KW-0560">Oxidoreductase</keyword>
<keyword evidence="4" id="KW-0028">Amino-acid biosynthesis</keyword>
<keyword evidence="4" id="KW-0963">Cytoplasm</keyword>
<reference evidence="7 8" key="1">
    <citation type="submission" date="2022-10" db="EMBL/GenBank/DDBJ databases">
        <title>Aestuariibacter sp. AA17 isolated from Montipora capitata coral fragment.</title>
        <authorList>
            <person name="Emsley S.A."/>
            <person name="Pfannmuller K.M."/>
            <person name="Loughran R.M."/>
            <person name="Shlafstein M."/>
            <person name="Papke E."/>
            <person name="Saw J.H."/>
            <person name="Ushijima B."/>
            <person name="Videau P."/>
        </authorList>
    </citation>
    <scope>NUCLEOTIDE SEQUENCE [LARGE SCALE GENOMIC DNA]</scope>
    <source>
        <strain evidence="7 8">AA17</strain>
    </source>
</reference>
<gene>
    <name evidence="4" type="primary">proC</name>
    <name evidence="7" type="ORF">OE749_10650</name>
</gene>
<dbReference type="Gene3D" id="3.40.50.720">
    <property type="entry name" value="NAD(P)-binding Rossmann-like Domain"/>
    <property type="match status" value="1"/>
</dbReference>
<sequence length="281" mass="29834">MLDITQKIALVGTSQSAAALISGLIKQGMLRENILVCSEDEEGRRFFSEKFFVRVSKDIGSAIAFADVVVLAVPPSITAEYTIMLNDEMEAQQMHPLIITIMAGITASEVSEALTSSERVVAAIPNMPSAICKGVIGLYASEKVGIDDVSTTERIMSALGETLWVESENEMPALAAANAGLPAYFLMFMEALEKAAIDQGLDPATAKTSVLQSAIGAVNMVKRSSESLSTLRGKLTSATNGTESGVAKLEQGQIDELVAIALSSAASRMEELYSKHSTNIH</sequence>
<keyword evidence="8" id="KW-1185">Reference proteome</keyword>
<dbReference type="PANTHER" id="PTHR11645">
    <property type="entry name" value="PYRROLINE-5-CARBOXYLATE REDUCTASE"/>
    <property type="match status" value="1"/>
</dbReference>
<evidence type="ECO:0000256" key="1">
    <source>
        <dbReference type="ARBA" id="ARBA00005525"/>
    </source>
</evidence>
<dbReference type="SUPFAM" id="SSF48179">
    <property type="entry name" value="6-phosphogluconate dehydrogenase C-terminal domain-like"/>
    <property type="match status" value="1"/>
</dbReference>
<dbReference type="EC" id="1.5.1.2" evidence="4"/>
<feature type="domain" description="Pyrroline-5-carboxylate reductase dimerisation" evidence="6">
    <location>
        <begin position="168"/>
        <end position="272"/>
    </location>
</feature>
<name>A0ABT3A8Z0_9ALTE</name>
<dbReference type="PANTHER" id="PTHR11645:SF0">
    <property type="entry name" value="PYRROLINE-5-CARBOXYLATE REDUCTASE 3"/>
    <property type="match status" value="1"/>
</dbReference>
<evidence type="ECO:0000313" key="7">
    <source>
        <dbReference type="EMBL" id="MCV2885150.1"/>
    </source>
</evidence>
<evidence type="ECO:0000256" key="3">
    <source>
        <dbReference type="ARBA" id="ARBA00023002"/>
    </source>
</evidence>
<comment type="pathway">
    <text evidence="4">Amino-acid biosynthesis; L-proline biosynthesis; L-proline from L-glutamate 5-semialdehyde: step 1/1.</text>
</comment>
<dbReference type="Pfam" id="PF14748">
    <property type="entry name" value="P5CR_dimer"/>
    <property type="match status" value="1"/>
</dbReference>
<comment type="catalytic activity">
    <reaction evidence="4">
        <text>L-proline + NADP(+) = (S)-1-pyrroline-5-carboxylate + NADPH + 2 H(+)</text>
        <dbReference type="Rhea" id="RHEA:14109"/>
        <dbReference type="ChEBI" id="CHEBI:15378"/>
        <dbReference type="ChEBI" id="CHEBI:17388"/>
        <dbReference type="ChEBI" id="CHEBI:57783"/>
        <dbReference type="ChEBI" id="CHEBI:58349"/>
        <dbReference type="ChEBI" id="CHEBI:60039"/>
        <dbReference type="EC" id="1.5.1.2"/>
    </reaction>
</comment>